<keyword evidence="1" id="KW-0472">Membrane</keyword>
<dbReference type="RefSeq" id="WP_131594892.1">
    <property type="nucleotide sequence ID" value="NZ_SJSL01000001.1"/>
</dbReference>
<feature type="transmembrane region" description="Helical" evidence="1">
    <location>
        <begin position="38"/>
        <end position="57"/>
    </location>
</feature>
<keyword evidence="1" id="KW-0812">Transmembrane</keyword>
<evidence type="ECO:0000313" key="2">
    <source>
        <dbReference type="EMBL" id="TCD03870.1"/>
    </source>
</evidence>
<dbReference type="EMBL" id="SJSL01000001">
    <property type="protein sequence ID" value="TCD03870.1"/>
    <property type="molecule type" value="Genomic_DNA"/>
</dbReference>
<accession>A0A4R0NRT4</accession>
<dbReference type="AlphaFoldDB" id="A0A4R0NRT4"/>
<protein>
    <submittedName>
        <fullName evidence="2">Uncharacterized protein</fullName>
    </submittedName>
</protein>
<keyword evidence="3" id="KW-1185">Reference proteome</keyword>
<feature type="transmembrane region" description="Helical" evidence="1">
    <location>
        <begin position="112"/>
        <end position="133"/>
    </location>
</feature>
<keyword evidence="1" id="KW-1133">Transmembrane helix</keyword>
<organism evidence="2 3">
    <name type="scientific">Pedobacter psychroterrae</name>
    <dbReference type="NCBI Taxonomy" id="2530453"/>
    <lineage>
        <taxon>Bacteria</taxon>
        <taxon>Pseudomonadati</taxon>
        <taxon>Bacteroidota</taxon>
        <taxon>Sphingobacteriia</taxon>
        <taxon>Sphingobacteriales</taxon>
        <taxon>Sphingobacteriaceae</taxon>
        <taxon>Pedobacter</taxon>
    </lineage>
</organism>
<reference evidence="2 3" key="1">
    <citation type="submission" date="2019-02" db="EMBL/GenBank/DDBJ databases">
        <title>Pedobacter sp. RP-1-14 sp. nov., isolated from Arctic soil.</title>
        <authorList>
            <person name="Dahal R.H."/>
        </authorList>
    </citation>
    <scope>NUCLEOTIDE SEQUENCE [LARGE SCALE GENOMIC DNA]</scope>
    <source>
        <strain evidence="2 3">RP-1-14</strain>
    </source>
</reference>
<dbReference type="Proteomes" id="UP000293347">
    <property type="component" value="Unassembled WGS sequence"/>
</dbReference>
<evidence type="ECO:0000256" key="1">
    <source>
        <dbReference type="SAM" id="Phobius"/>
    </source>
</evidence>
<feature type="transmembrane region" description="Helical" evidence="1">
    <location>
        <begin position="145"/>
        <end position="165"/>
    </location>
</feature>
<evidence type="ECO:0000313" key="3">
    <source>
        <dbReference type="Proteomes" id="UP000293347"/>
    </source>
</evidence>
<sequence length="179" mass="20804">MELQEMQVLWKTRSTPHINTTELKKMTRDSNHPVIKRIQLQLLVEMIVWAVILFLYYDAFDGEKRPRAINLVFIIGFLQAIAYNLSGYLAARNLVHGTDLNISISNHIKKLKNLRFTAICSRATLMLTILLFFCYGLELNAKRTIAISIIAAISCVVLYLLYWSWTIKIERIRKIMTEL</sequence>
<proteinExistence type="predicted"/>
<comment type="caution">
    <text evidence="2">The sequence shown here is derived from an EMBL/GenBank/DDBJ whole genome shotgun (WGS) entry which is preliminary data.</text>
</comment>
<feature type="transmembrane region" description="Helical" evidence="1">
    <location>
        <begin position="69"/>
        <end position="91"/>
    </location>
</feature>
<dbReference type="OrthoDB" id="954677at2"/>
<name>A0A4R0NRT4_9SPHI</name>
<gene>
    <name evidence="2" type="ORF">EZ437_07955</name>
</gene>